<dbReference type="Gene3D" id="1.10.260.40">
    <property type="entry name" value="lambda repressor-like DNA-binding domains"/>
    <property type="match status" value="1"/>
</dbReference>
<accession>A0A810MXM9</accession>
<evidence type="ECO:0000313" key="3">
    <source>
        <dbReference type="Proteomes" id="UP000680866"/>
    </source>
</evidence>
<protein>
    <submittedName>
        <fullName evidence="2">Transcriptional regulator</fullName>
    </submittedName>
</protein>
<gene>
    <name evidence="2" type="ORF">Prubr_11290</name>
</gene>
<dbReference type="CDD" id="cd00093">
    <property type="entry name" value="HTH_XRE"/>
    <property type="match status" value="1"/>
</dbReference>
<dbReference type="InterPro" id="IPR001387">
    <property type="entry name" value="Cro/C1-type_HTH"/>
</dbReference>
<dbReference type="Pfam" id="PF13560">
    <property type="entry name" value="HTH_31"/>
    <property type="match status" value="1"/>
</dbReference>
<reference evidence="2" key="1">
    <citation type="submission" date="2020-08" db="EMBL/GenBank/DDBJ databases">
        <title>Whole genome shotgun sequence of Polymorphospora rubra NBRC 101157.</title>
        <authorList>
            <person name="Komaki H."/>
            <person name="Tamura T."/>
        </authorList>
    </citation>
    <scope>NUCLEOTIDE SEQUENCE</scope>
    <source>
        <strain evidence="2">NBRC 101157</strain>
    </source>
</reference>
<dbReference type="KEGG" id="pry:Prubr_11290"/>
<sequence length="287" mass="33614">MPFKEPVRKTLRAQWLGYLMRELRRERGVTLKEATEYLNRDHSALARYERAEWPFKRDDVMALLDIYGVDDPDRRARILKLSEECWRTGEWDLDYADERHNRGYVDHDWLEEHATSINIYATHLLPDLLQTPAYTAHVIQLRERTKKRTEHQGRLVDKLIARQRAFEARTNRLNVVIDEAALHVKTPEPDLMREQLAHVAALAQRTRINIQVIRSEVNIAARAWGPFELFLMPDPYPEVGYLDNLAGRIYVETPHSKRFVLAYEQLQQAALNPSDSIKVIRQAAEQA</sequence>
<keyword evidence="3" id="KW-1185">Reference proteome</keyword>
<organism evidence="2 3">
    <name type="scientific">Polymorphospora rubra</name>
    <dbReference type="NCBI Taxonomy" id="338584"/>
    <lineage>
        <taxon>Bacteria</taxon>
        <taxon>Bacillati</taxon>
        <taxon>Actinomycetota</taxon>
        <taxon>Actinomycetes</taxon>
        <taxon>Micromonosporales</taxon>
        <taxon>Micromonosporaceae</taxon>
        <taxon>Polymorphospora</taxon>
    </lineage>
</organism>
<dbReference type="AlphaFoldDB" id="A0A810MXM9"/>
<feature type="domain" description="HTH cro/C1-type" evidence="1">
    <location>
        <begin position="19"/>
        <end position="74"/>
    </location>
</feature>
<dbReference type="InterPro" id="IPR010982">
    <property type="entry name" value="Lambda_DNA-bd_dom_sf"/>
</dbReference>
<evidence type="ECO:0000313" key="2">
    <source>
        <dbReference type="EMBL" id="BCJ64108.1"/>
    </source>
</evidence>
<dbReference type="RefSeq" id="WP_212822259.1">
    <property type="nucleotide sequence ID" value="NZ_AP023359.1"/>
</dbReference>
<name>A0A810MXM9_9ACTN</name>
<proteinExistence type="predicted"/>
<dbReference type="SMART" id="SM00530">
    <property type="entry name" value="HTH_XRE"/>
    <property type="match status" value="1"/>
</dbReference>
<dbReference type="InterPro" id="IPR043917">
    <property type="entry name" value="DUF5753"/>
</dbReference>
<dbReference type="SUPFAM" id="SSF47413">
    <property type="entry name" value="lambda repressor-like DNA-binding domains"/>
    <property type="match status" value="1"/>
</dbReference>
<dbReference type="GO" id="GO:0003677">
    <property type="term" value="F:DNA binding"/>
    <property type="evidence" value="ECO:0007669"/>
    <property type="project" value="InterPro"/>
</dbReference>
<dbReference type="Proteomes" id="UP000680866">
    <property type="component" value="Chromosome"/>
</dbReference>
<dbReference type="Pfam" id="PF19054">
    <property type="entry name" value="DUF5753"/>
    <property type="match status" value="1"/>
</dbReference>
<dbReference type="EMBL" id="AP023359">
    <property type="protein sequence ID" value="BCJ64108.1"/>
    <property type="molecule type" value="Genomic_DNA"/>
</dbReference>
<evidence type="ECO:0000259" key="1">
    <source>
        <dbReference type="SMART" id="SM00530"/>
    </source>
</evidence>